<dbReference type="AlphaFoldDB" id="A0A0J5FUU3"/>
<keyword evidence="1" id="KW-0812">Transmembrane</keyword>
<accession>A0A0J5FUU3</accession>
<gene>
    <name evidence="2" type="ORF">AB204_07720</name>
</gene>
<evidence type="ECO:0000313" key="3">
    <source>
        <dbReference type="Proteomes" id="UP000036277"/>
    </source>
</evidence>
<evidence type="ECO:0000256" key="1">
    <source>
        <dbReference type="SAM" id="Phobius"/>
    </source>
</evidence>
<dbReference type="RefSeq" id="WP_047962801.1">
    <property type="nucleotide sequence ID" value="NZ_CAWMBG010000042.1"/>
</dbReference>
<organism evidence="2 3">
    <name type="scientific">Xenorhabdus khoisanae</name>
    <dbReference type="NCBI Taxonomy" id="880157"/>
    <lineage>
        <taxon>Bacteria</taxon>
        <taxon>Pseudomonadati</taxon>
        <taxon>Pseudomonadota</taxon>
        <taxon>Gammaproteobacteria</taxon>
        <taxon>Enterobacterales</taxon>
        <taxon>Morganellaceae</taxon>
        <taxon>Xenorhabdus</taxon>
    </lineage>
</organism>
<dbReference type="SUPFAM" id="SSF103473">
    <property type="entry name" value="MFS general substrate transporter"/>
    <property type="match status" value="1"/>
</dbReference>
<dbReference type="PATRIC" id="fig|880157.4.peg.1625"/>
<keyword evidence="1" id="KW-0472">Membrane</keyword>
<dbReference type="Proteomes" id="UP000036277">
    <property type="component" value="Unassembled WGS sequence"/>
</dbReference>
<reference evidence="2 3" key="1">
    <citation type="submission" date="2015-06" db="EMBL/GenBank/DDBJ databases">
        <title>Draft Whole-Genome Sequence of the Entomopathogenic Bacterium Xenorhabdus khoisanae.</title>
        <authorList>
            <person name="Naidoo S."/>
            <person name="Featherston J."/>
            <person name="Gray V.M."/>
        </authorList>
    </citation>
    <scope>NUCLEOTIDE SEQUENCE [LARGE SCALE GENOMIC DNA]</scope>
    <source>
        <strain evidence="2 3">MCB</strain>
    </source>
</reference>
<protein>
    <recommendedName>
        <fullName evidence="4">Major facilitator superfamily (MFS) profile domain-containing protein</fullName>
    </recommendedName>
</protein>
<sequence>MLLGYGQGFVMTPLLNVVLAFVNVRFAGMASGIIATLQQVGAAFGVAVVSILIQWHFNNVDILTFITYQNAFVHSMFYNIAAAFITFYLLKILHRNIDVHYGEIET</sequence>
<keyword evidence="1" id="KW-1133">Transmembrane helix</keyword>
<proteinExistence type="predicted"/>
<feature type="transmembrane region" description="Helical" evidence="1">
    <location>
        <begin position="40"/>
        <end position="57"/>
    </location>
</feature>
<evidence type="ECO:0008006" key="4">
    <source>
        <dbReference type="Google" id="ProtNLM"/>
    </source>
</evidence>
<dbReference type="STRING" id="880157.AB204_07720"/>
<dbReference type="InterPro" id="IPR036259">
    <property type="entry name" value="MFS_trans_sf"/>
</dbReference>
<comment type="caution">
    <text evidence="2">The sequence shown here is derived from an EMBL/GenBank/DDBJ whole genome shotgun (WGS) entry which is preliminary data.</text>
</comment>
<feature type="transmembrane region" description="Helical" evidence="1">
    <location>
        <begin position="72"/>
        <end position="90"/>
    </location>
</feature>
<dbReference type="Gene3D" id="1.20.1250.20">
    <property type="entry name" value="MFS general substrate transporter like domains"/>
    <property type="match status" value="1"/>
</dbReference>
<feature type="transmembrane region" description="Helical" evidence="1">
    <location>
        <begin position="6"/>
        <end position="28"/>
    </location>
</feature>
<evidence type="ECO:0000313" key="2">
    <source>
        <dbReference type="EMBL" id="KMJ45712.1"/>
    </source>
</evidence>
<name>A0A0J5FUU3_9GAMM</name>
<dbReference type="OrthoDB" id="9807274at2"/>
<dbReference type="EMBL" id="LFCV01000042">
    <property type="protein sequence ID" value="KMJ45712.1"/>
    <property type="molecule type" value="Genomic_DNA"/>
</dbReference>
<keyword evidence="3" id="KW-1185">Reference proteome</keyword>